<accession>A0A518I0X7</accession>
<dbReference type="InterPro" id="IPR026889">
    <property type="entry name" value="Zn_Tnp"/>
</dbReference>
<proteinExistence type="predicted"/>
<protein>
    <submittedName>
        <fullName evidence="4">Transposase</fullName>
    </submittedName>
</protein>
<dbReference type="KEGG" id="snep:Enr13x_66450"/>
<organism evidence="4 6">
    <name type="scientific">Stieleria neptunia</name>
    <dbReference type="NCBI Taxonomy" id="2527979"/>
    <lineage>
        <taxon>Bacteria</taxon>
        <taxon>Pseudomonadati</taxon>
        <taxon>Planctomycetota</taxon>
        <taxon>Planctomycetia</taxon>
        <taxon>Pirellulales</taxon>
        <taxon>Pirellulaceae</taxon>
        <taxon>Stieleria</taxon>
    </lineage>
</organism>
<feature type="compositionally biased region" description="Basic and acidic residues" evidence="1">
    <location>
        <begin position="389"/>
        <end position="398"/>
    </location>
</feature>
<evidence type="ECO:0000313" key="4">
    <source>
        <dbReference type="EMBL" id="QDV46736.1"/>
    </source>
</evidence>
<gene>
    <name evidence="4" type="ORF">Enr13x_66450</name>
    <name evidence="5" type="ORF">Enr13x_72170</name>
</gene>
<evidence type="ECO:0000256" key="1">
    <source>
        <dbReference type="SAM" id="MobiDB-lite"/>
    </source>
</evidence>
<dbReference type="EMBL" id="CP037423">
    <property type="protein sequence ID" value="QDV47308.1"/>
    <property type="molecule type" value="Genomic_DNA"/>
</dbReference>
<dbReference type="EMBL" id="CP037423">
    <property type="protein sequence ID" value="QDV46736.1"/>
    <property type="molecule type" value="Genomic_DNA"/>
</dbReference>
<reference evidence="4 6" key="1">
    <citation type="submission" date="2019-03" db="EMBL/GenBank/DDBJ databases">
        <title>Deep-cultivation of Planctomycetes and their phenomic and genomic characterization uncovers novel biology.</title>
        <authorList>
            <person name="Wiegand S."/>
            <person name="Jogler M."/>
            <person name="Boedeker C."/>
            <person name="Pinto D."/>
            <person name="Vollmers J."/>
            <person name="Rivas-Marin E."/>
            <person name="Kohn T."/>
            <person name="Peeters S.H."/>
            <person name="Heuer A."/>
            <person name="Rast P."/>
            <person name="Oberbeckmann S."/>
            <person name="Bunk B."/>
            <person name="Jeske O."/>
            <person name="Meyerdierks A."/>
            <person name="Storesund J.E."/>
            <person name="Kallscheuer N."/>
            <person name="Luecker S."/>
            <person name="Lage O.M."/>
            <person name="Pohl T."/>
            <person name="Merkel B.J."/>
            <person name="Hornburger P."/>
            <person name="Mueller R.-W."/>
            <person name="Bruemmer F."/>
            <person name="Labrenz M."/>
            <person name="Spormann A.M."/>
            <person name="Op den Camp H."/>
            <person name="Overmann J."/>
            <person name="Amann R."/>
            <person name="Jetten M.S.M."/>
            <person name="Mascher T."/>
            <person name="Medema M.H."/>
            <person name="Devos D.P."/>
            <person name="Kaster A.-K."/>
            <person name="Ovreas L."/>
            <person name="Rohde M."/>
            <person name="Galperin M.Y."/>
            <person name="Jogler C."/>
        </authorList>
    </citation>
    <scope>NUCLEOTIDE SEQUENCE [LARGE SCALE GENOMIC DNA]</scope>
    <source>
        <strain evidence="4 6">Enr13</strain>
    </source>
</reference>
<evidence type="ECO:0000313" key="6">
    <source>
        <dbReference type="Proteomes" id="UP000319004"/>
    </source>
</evidence>
<feature type="region of interest" description="Disordered" evidence="1">
    <location>
        <begin position="376"/>
        <end position="398"/>
    </location>
</feature>
<dbReference type="PANTHER" id="PTHR37023:SF1">
    <property type="entry name" value="ISSOD25 TRANSPOSASE TNPA_ISSOD25"/>
    <property type="match status" value="1"/>
</dbReference>
<evidence type="ECO:0000259" key="2">
    <source>
        <dbReference type="Pfam" id="PF04986"/>
    </source>
</evidence>
<dbReference type="Pfam" id="PF04986">
    <property type="entry name" value="Y2_Tnp"/>
    <property type="match status" value="1"/>
</dbReference>
<keyword evidence="6" id="KW-1185">Reference proteome</keyword>
<dbReference type="KEGG" id="snep:Enr13x_72170"/>
<dbReference type="OrthoDB" id="246527at2"/>
<evidence type="ECO:0000259" key="3">
    <source>
        <dbReference type="Pfam" id="PF14319"/>
    </source>
</evidence>
<dbReference type="GO" id="GO:0003677">
    <property type="term" value="F:DNA binding"/>
    <property type="evidence" value="ECO:0007669"/>
    <property type="project" value="InterPro"/>
</dbReference>
<dbReference type="AlphaFoldDB" id="A0A518I0X7"/>
<name>A0A518I0X7_9BACT</name>
<dbReference type="InterPro" id="IPR007069">
    <property type="entry name" value="Transposase_32"/>
</dbReference>
<feature type="domain" description="Transposase IS801/IS1294" evidence="2">
    <location>
        <begin position="139"/>
        <end position="321"/>
    </location>
</feature>
<feature type="domain" description="Transposase zinc-binding" evidence="3">
    <location>
        <begin position="8"/>
        <end position="97"/>
    </location>
</feature>
<dbReference type="PANTHER" id="PTHR37023">
    <property type="entry name" value="TRANSPOSASE"/>
    <property type="match status" value="1"/>
</dbReference>
<dbReference type="Proteomes" id="UP000319004">
    <property type="component" value="Chromosome"/>
</dbReference>
<dbReference type="GO" id="GO:0004803">
    <property type="term" value="F:transposase activity"/>
    <property type="evidence" value="ECO:0007669"/>
    <property type="project" value="InterPro"/>
</dbReference>
<evidence type="ECO:0000313" key="5">
    <source>
        <dbReference type="EMBL" id="QDV47308.1"/>
    </source>
</evidence>
<dbReference type="RefSeq" id="WP_145390903.1">
    <property type="nucleotide sequence ID" value="NZ_CP037423.1"/>
</dbReference>
<dbReference type="Pfam" id="PF14319">
    <property type="entry name" value="Zn_Tnp_IS91"/>
    <property type="match status" value="1"/>
</dbReference>
<sequence>MAITLQQIFGRYFDSFASRFHVSREMLRAAWCIQHCRTRTLGGHVNSCPEGHYHSIAYNSCRHRCCPQCAWVAREQWLAKCKQRLLPCPHHHIVFTLPSELNRIWRFNKAAYAETLFNAAKETLQQLLKDPKYLGAKPGILAALHTWNQTLLPHVHLHCIVTAGGLAGDGTWRRPQKDCLLPRKVLMLKFRGKFKAMLQQKVQSGKIQLPDSMSASDFQKLLAKLSGKPWNVKIFDAYRDGSGVATYLARYIKGGPIGKSRLLDVQDDKVVFRYRIGTQDGGDGKRQGVTALPIDQFLGRWLEHVPPRRFQTVRGYGLYSGNQYSQLDEARAALGVEPPESDSLEQLTWQQWCESAGLLDACTCPVCGKRLVSHHEFSAGRDPPSDAYSWREKQGQAA</sequence>
<dbReference type="GO" id="GO:0006313">
    <property type="term" value="P:DNA transposition"/>
    <property type="evidence" value="ECO:0007669"/>
    <property type="project" value="InterPro"/>
</dbReference>